<evidence type="ECO:0000313" key="12">
    <source>
        <dbReference type="Proteomes" id="UP000295188"/>
    </source>
</evidence>
<keyword evidence="5 9" id="KW-1133">Transmembrane helix</keyword>
<feature type="transmembrane region" description="Helical" evidence="9">
    <location>
        <begin position="240"/>
        <end position="263"/>
    </location>
</feature>
<dbReference type="InterPro" id="IPR000515">
    <property type="entry name" value="MetI-like"/>
</dbReference>
<keyword evidence="6 9" id="KW-0764">Sulfate transport</keyword>
<evidence type="ECO:0000256" key="7">
    <source>
        <dbReference type="ARBA" id="ARBA00023136"/>
    </source>
</evidence>
<keyword evidence="3 9" id="KW-0813">Transport</keyword>
<dbReference type="EMBL" id="SMAA01000008">
    <property type="protein sequence ID" value="TCS79026.1"/>
    <property type="molecule type" value="Genomic_DNA"/>
</dbReference>
<evidence type="ECO:0000313" key="11">
    <source>
        <dbReference type="EMBL" id="TCS79026.1"/>
    </source>
</evidence>
<dbReference type="NCBIfam" id="TIGR02139">
    <property type="entry name" value="permease_CysT"/>
    <property type="match status" value="1"/>
</dbReference>
<evidence type="ECO:0000256" key="4">
    <source>
        <dbReference type="ARBA" id="ARBA00022692"/>
    </source>
</evidence>
<dbReference type="FunFam" id="1.10.3720.10:FF:000004">
    <property type="entry name" value="Sulfate transport system permease protein CysT"/>
    <property type="match status" value="1"/>
</dbReference>
<feature type="transmembrane region" description="Helical" evidence="9">
    <location>
        <begin position="98"/>
        <end position="116"/>
    </location>
</feature>
<feature type="transmembrane region" description="Helical" evidence="9">
    <location>
        <begin position="21"/>
        <end position="42"/>
    </location>
</feature>
<evidence type="ECO:0000256" key="2">
    <source>
        <dbReference type="ARBA" id="ARBA00011779"/>
    </source>
</evidence>
<dbReference type="Proteomes" id="UP000295188">
    <property type="component" value="Unassembled WGS sequence"/>
</dbReference>
<evidence type="ECO:0000256" key="1">
    <source>
        <dbReference type="ARBA" id="ARBA00004141"/>
    </source>
</evidence>
<evidence type="ECO:0000256" key="8">
    <source>
        <dbReference type="ARBA" id="ARBA00025323"/>
    </source>
</evidence>
<name>A0A4R3K7S5_9FIRM</name>
<comment type="function">
    <text evidence="8">Part of the ABC transporter complex CysAWTP (TC 3.A.1.6.1) involved in sulfate/thiosulfate import. Probably responsible for the translocation of the substrate across the membrane.</text>
</comment>
<dbReference type="SUPFAM" id="SSF161098">
    <property type="entry name" value="MetI-like"/>
    <property type="match status" value="1"/>
</dbReference>
<comment type="subcellular location">
    <subcellularLocation>
        <location evidence="1">Membrane</location>
        <topology evidence="1">Multi-pass membrane protein</topology>
    </subcellularLocation>
</comment>
<keyword evidence="7 9" id="KW-0472">Membrane</keyword>
<feature type="transmembrane region" description="Helical" evidence="9">
    <location>
        <begin position="62"/>
        <end position="86"/>
    </location>
</feature>
<keyword evidence="12" id="KW-1185">Reference proteome</keyword>
<gene>
    <name evidence="11" type="ORF">EDC37_10885</name>
</gene>
<keyword evidence="4 9" id="KW-0812">Transmembrane</keyword>
<feature type="transmembrane region" description="Helical" evidence="9">
    <location>
        <begin position="136"/>
        <end position="156"/>
    </location>
</feature>
<evidence type="ECO:0000256" key="5">
    <source>
        <dbReference type="ARBA" id="ARBA00022989"/>
    </source>
</evidence>
<feature type="transmembrane region" description="Helical" evidence="9">
    <location>
        <begin position="196"/>
        <end position="220"/>
    </location>
</feature>
<protein>
    <recommendedName>
        <fullName evidence="9">Sulfate transport system permease protein CysT</fullName>
    </recommendedName>
</protein>
<dbReference type="PROSITE" id="PS50928">
    <property type="entry name" value="ABC_TM1"/>
    <property type="match status" value="1"/>
</dbReference>
<comment type="function">
    <text evidence="9">Part of the ABC transporter complex (TC 3.A.1.6.1) involved in sulfate/thiosulfate import.</text>
</comment>
<sequence>MGRTKSNSIIPGFNLSMGITIFYISFIILLPLISIVIVTSGITWQNFLDTVLDSRIIAGYEVSFFCSFIAAVINCFFGTMLAWVLVRYEFPGKGIIDGLIELPFAIPTAVAGISLASLYSPTGFIGQLFAPFGIKIAYSQIGITIALIFVTIPFVVRTVEPVLKNIDPVFEEAAYTLGASRFTIFRRIILPELIPALLLGGGLAFARAIGEYGSVIFIAGNMPFKSEIVPLLIMVKLQQFNYGEATSIAIVMLLFSFFIMFAINSLQAYQQKIVQGGTK</sequence>
<dbReference type="PANTHER" id="PTHR30406:SF8">
    <property type="entry name" value="SULFATE TRANSPORT SYSTEM PERMEASE PROTEIN CYST"/>
    <property type="match status" value="1"/>
</dbReference>
<dbReference type="GO" id="GO:0015419">
    <property type="term" value="F:ABC-type sulfate transporter activity"/>
    <property type="evidence" value="ECO:0007669"/>
    <property type="project" value="UniProtKB-UniRule"/>
</dbReference>
<comment type="subunit">
    <text evidence="2">The complex is composed of two ATP-binding proteins (CysA), two transmembrane proteins (CysT and CysW) and a solute-binding protein (CysP).</text>
</comment>
<evidence type="ECO:0000256" key="6">
    <source>
        <dbReference type="ARBA" id="ARBA00023032"/>
    </source>
</evidence>
<dbReference type="GO" id="GO:0005886">
    <property type="term" value="C:plasma membrane"/>
    <property type="evidence" value="ECO:0007669"/>
    <property type="project" value="InterPro"/>
</dbReference>
<dbReference type="InterPro" id="IPR011865">
    <property type="entry name" value="CysT_permease"/>
</dbReference>
<evidence type="ECO:0000259" key="10">
    <source>
        <dbReference type="PROSITE" id="PS50928"/>
    </source>
</evidence>
<accession>A0A4R3K7S5</accession>
<dbReference type="InterPro" id="IPR035906">
    <property type="entry name" value="MetI-like_sf"/>
</dbReference>
<comment type="caution">
    <text evidence="11">The sequence shown here is derived from an EMBL/GenBank/DDBJ whole genome shotgun (WGS) entry which is preliminary data.</text>
</comment>
<proteinExistence type="inferred from homology"/>
<dbReference type="AlphaFoldDB" id="A0A4R3K7S5"/>
<evidence type="ECO:0000256" key="9">
    <source>
        <dbReference type="RuleBase" id="RU366001"/>
    </source>
</evidence>
<dbReference type="Pfam" id="PF00528">
    <property type="entry name" value="BPD_transp_1"/>
    <property type="match status" value="1"/>
</dbReference>
<reference evidence="11 12" key="1">
    <citation type="submission" date="2019-03" db="EMBL/GenBank/DDBJ databases">
        <title>Genomic Encyclopedia of Type Strains, Phase IV (KMG-IV): sequencing the most valuable type-strain genomes for metagenomic binning, comparative biology and taxonomic classification.</title>
        <authorList>
            <person name="Goeker M."/>
        </authorList>
    </citation>
    <scope>NUCLEOTIDE SEQUENCE [LARGE SCALE GENOMIC DNA]</scope>
    <source>
        <strain evidence="11 12">DSM 20467</strain>
    </source>
</reference>
<dbReference type="InterPro" id="IPR005667">
    <property type="entry name" value="Sulph_transpt2"/>
</dbReference>
<dbReference type="Gene3D" id="1.10.3720.10">
    <property type="entry name" value="MetI-like"/>
    <property type="match status" value="1"/>
</dbReference>
<dbReference type="CDD" id="cd06261">
    <property type="entry name" value="TM_PBP2"/>
    <property type="match status" value="1"/>
</dbReference>
<dbReference type="PANTHER" id="PTHR30406">
    <property type="entry name" value="SULFATE TRANSPORT SYSTEM PERMEASE PROTEIN"/>
    <property type="match status" value="1"/>
</dbReference>
<comment type="caution">
    <text evidence="9">Lacks conserved residue(s) required for the propagation of feature annotation.</text>
</comment>
<organism evidence="11 12">
    <name type="scientific">Pectinatus cerevisiiphilus</name>
    <dbReference type="NCBI Taxonomy" id="86956"/>
    <lineage>
        <taxon>Bacteria</taxon>
        <taxon>Bacillati</taxon>
        <taxon>Bacillota</taxon>
        <taxon>Negativicutes</taxon>
        <taxon>Selenomonadales</taxon>
        <taxon>Selenomonadaceae</taxon>
        <taxon>Pectinatus</taxon>
    </lineage>
</organism>
<comment type="similarity">
    <text evidence="9">Belongs to the binding-protein-dependent transport system permease family. CysTW subfamily.</text>
</comment>
<evidence type="ECO:0000256" key="3">
    <source>
        <dbReference type="ARBA" id="ARBA00022448"/>
    </source>
</evidence>
<dbReference type="NCBIfam" id="TIGR00969">
    <property type="entry name" value="3a0106s02"/>
    <property type="match status" value="1"/>
</dbReference>
<feature type="domain" description="ABC transmembrane type-1" evidence="10">
    <location>
        <begin position="60"/>
        <end position="263"/>
    </location>
</feature>